<protein>
    <recommendedName>
        <fullName evidence="15">SH3 domain-containing protein</fullName>
    </recommendedName>
</protein>
<dbReference type="Proteomes" id="UP000178666">
    <property type="component" value="Chromosome"/>
</dbReference>
<dbReference type="EMBL" id="CP014352">
    <property type="protein sequence ID" value="AMS05220.1"/>
    <property type="molecule type" value="Genomic_DNA"/>
</dbReference>
<evidence type="ECO:0000256" key="4">
    <source>
        <dbReference type="ARBA" id="ARBA00022984"/>
    </source>
</evidence>
<dbReference type="Pfam" id="PF08239">
    <property type="entry name" value="SH3_3"/>
    <property type="match status" value="2"/>
</dbReference>
<dbReference type="CDD" id="cd16913">
    <property type="entry name" value="YkuD_like"/>
    <property type="match status" value="1"/>
</dbReference>
<evidence type="ECO:0000256" key="1">
    <source>
        <dbReference type="ARBA" id="ARBA00004752"/>
    </source>
</evidence>
<evidence type="ECO:0000256" key="3">
    <source>
        <dbReference type="ARBA" id="ARBA00022960"/>
    </source>
</evidence>
<dbReference type="GO" id="GO:0018104">
    <property type="term" value="P:peptidoglycan-protein cross-linking"/>
    <property type="evidence" value="ECO:0007669"/>
    <property type="project" value="TreeGrafter"/>
</dbReference>
<dbReference type="RefSeq" id="WP_062819385.1">
    <property type="nucleotide sequence ID" value="NZ_CP014352.1"/>
</dbReference>
<dbReference type="InterPro" id="IPR050979">
    <property type="entry name" value="LD-transpeptidase"/>
</dbReference>
<feature type="compositionally biased region" description="Low complexity" evidence="7">
    <location>
        <begin position="36"/>
        <end position="72"/>
    </location>
</feature>
<comment type="pathway">
    <text evidence="1 6">Cell wall biogenesis; peptidoglycan biosynthesis.</text>
</comment>
<reference evidence="12 14" key="1">
    <citation type="journal article" date="2016" name="Plant Dis.">
        <title>Improved production of propionic acid using genome shuffling.</title>
        <authorList>
            <person name="Luna-Flores C.H."/>
            <person name="Palfreyman R.W."/>
            <person name="Kromer J.O."/>
            <person name="Nielsen L.K."/>
            <person name="Marcellin E."/>
        </authorList>
    </citation>
    <scope>NUCLEOTIDE SEQUENCE [LARGE SCALE GENOMIC DNA]</scope>
    <source>
        <strain evidence="12 14">F3E8</strain>
    </source>
</reference>
<dbReference type="InterPro" id="IPR038063">
    <property type="entry name" value="Transpep_catalytic_dom"/>
</dbReference>
<dbReference type="Pfam" id="PF03734">
    <property type="entry name" value="YkuD"/>
    <property type="match status" value="1"/>
</dbReference>
<keyword evidence="3 6" id="KW-0133">Cell shape</keyword>
<keyword evidence="14" id="KW-1185">Reference proteome</keyword>
<dbReference type="PANTHER" id="PTHR30582:SF33">
    <property type="entry name" value="EXPORTED PROTEIN"/>
    <property type="match status" value="1"/>
</dbReference>
<feature type="region of interest" description="Disordered" evidence="7">
    <location>
        <begin position="28"/>
        <end position="72"/>
    </location>
</feature>
<feature type="domain" description="SH3b" evidence="9">
    <location>
        <begin position="143"/>
        <end position="210"/>
    </location>
</feature>
<dbReference type="GO" id="GO:0008360">
    <property type="term" value="P:regulation of cell shape"/>
    <property type="evidence" value="ECO:0007669"/>
    <property type="project" value="UniProtKB-UniRule"/>
</dbReference>
<evidence type="ECO:0000313" key="12">
    <source>
        <dbReference type="EMBL" id="AOZ46700.1"/>
    </source>
</evidence>
<dbReference type="Gene3D" id="2.30.30.40">
    <property type="entry name" value="SH3 Domains"/>
    <property type="match status" value="2"/>
</dbReference>
<evidence type="ECO:0000313" key="11">
    <source>
        <dbReference type="EMBL" id="AMS05220.1"/>
    </source>
</evidence>
<dbReference type="SMART" id="SM00287">
    <property type="entry name" value="SH3b"/>
    <property type="match status" value="2"/>
</dbReference>
<dbReference type="InterPro" id="IPR005490">
    <property type="entry name" value="LD_TPept_cat_dom"/>
</dbReference>
<dbReference type="PANTHER" id="PTHR30582">
    <property type="entry name" value="L,D-TRANSPEPTIDASE"/>
    <property type="match status" value="1"/>
</dbReference>
<dbReference type="SUPFAM" id="SSF141523">
    <property type="entry name" value="L,D-transpeptidase catalytic domain-like"/>
    <property type="match status" value="1"/>
</dbReference>
<dbReference type="GO" id="GO:0016740">
    <property type="term" value="F:transferase activity"/>
    <property type="evidence" value="ECO:0007669"/>
    <property type="project" value="UniProtKB-KW"/>
</dbReference>
<proteinExistence type="predicted"/>
<gene>
    <name evidence="12" type="ORF">A8L58_08275</name>
    <name evidence="11" type="ORF">AXH35_06810</name>
</gene>
<evidence type="ECO:0000256" key="8">
    <source>
        <dbReference type="SAM" id="SignalP"/>
    </source>
</evidence>
<evidence type="ECO:0000256" key="6">
    <source>
        <dbReference type="PROSITE-ProRule" id="PRU01373"/>
    </source>
</evidence>
<feature type="chain" id="PRO_5042145760" description="SH3 domain-containing protein" evidence="8">
    <location>
        <begin position="32"/>
        <end position="347"/>
    </location>
</feature>
<dbReference type="EMBL" id="CP015970">
    <property type="protein sequence ID" value="AOZ46700.1"/>
    <property type="molecule type" value="Genomic_DNA"/>
</dbReference>
<dbReference type="InterPro" id="IPR003646">
    <property type="entry name" value="SH3-like_bac-type"/>
</dbReference>
<evidence type="ECO:0000259" key="9">
    <source>
        <dbReference type="PROSITE" id="PS51781"/>
    </source>
</evidence>
<evidence type="ECO:0008006" key="15">
    <source>
        <dbReference type="Google" id="ProtNLM"/>
    </source>
</evidence>
<keyword evidence="2" id="KW-0808">Transferase</keyword>
<feature type="signal peptide" evidence="8">
    <location>
        <begin position="1"/>
        <end position="31"/>
    </location>
</feature>
<evidence type="ECO:0000256" key="7">
    <source>
        <dbReference type="SAM" id="MobiDB-lite"/>
    </source>
</evidence>
<feature type="active site" description="Nucleophile" evidence="6">
    <location>
        <position position="321"/>
    </location>
</feature>
<dbReference type="GO" id="GO:0071972">
    <property type="term" value="F:peptidoglycan L,D-transpeptidase activity"/>
    <property type="evidence" value="ECO:0007669"/>
    <property type="project" value="TreeGrafter"/>
</dbReference>
<dbReference type="GO" id="GO:0071555">
    <property type="term" value="P:cell wall organization"/>
    <property type="evidence" value="ECO:0007669"/>
    <property type="project" value="UniProtKB-UniRule"/>
</dbReference>
<dbReference type="PROSITE" id="PS52029">
    <property type="entry name" value="LD_TPASE"/>
    <property type="match status" value="1"/>
</dbReference>
<sequence length="347" mass="35837">MRTNRAAKVAPILISGALAMALSSCASSDNAGGGTSATPAPASSAPSLASTPSTSTPSTPSPSASTPTPTPSAAAFKAHAAYVTTDSLNLRATASADSEVLGQLAAGSKVIVSGAPTAGFTPVQYQGISAFVTAKWLSTTKPATQVSVTTKYATTALNVREQAGTGSAVLKTLAAGDKVSATGTTVEGWTAVIYNGQEAWVKTQYLSSKKPATPTPGTSGADPVSLDSRCKTGLVICISKTDRQLRLVQDGKVLISLDARFGSEEGPTREGTFSIEWRNKDWVSTIYGSKMPYAMFFSGGEAIHYSSDFAARGYDGNSHGCVNIRSWSGIQYVWDHAPVGTKVVVYS</sequence>
<evidence type="ECO:0000256" key="2">
    <source>
        <dbReference type="ARBA" id="ARBA00022679"/>
    </source>
</evidence>
<feature type="active site" description="Proton donor/acceptor" evidence="6">
    <location>
        <position position="304"/>
    </location>
</feature>
<feature type="domain" description="L,D-TPase catalytic" evidence="10">
    <location>
        <begin position="234"/>
        <end position="346"/>
    </location>
</feature>
<keyword evidence="5 6" id="KW-0961">Cell wall biogenesis/degradation</keyword>
<name>A0AAC8YEX9_9ACTN</name>
<keyword evidence="8" id="KW-0732">Signal</keyword>
<dbReference type="Gene3D" id="2.40.440.10">
    <property type="entry name" value="L,D-transpeptidase catalytic domain-like"/>
    <property type="match status" value="1"/>
</dbReference>
<dbReference type="GO" id="GO:0005576">
    <property type="term" value="C:extracellular region"/>
    <property type="evidence" value="ECO:0007669"/>
    <property type="project" value="TreeGrafter"/>
</dbReference>
<feature type="domain" description="SH3b" evidence="9">
    <location>
        <begin position="78"/>
        <end position="141"/>
    </location>
</feature>
<organism evidence="11 13">
    <name type="scientific">Acidipropionibacterium acidipropionici</name>
    <dbReference type="NCBI Taxonomy" id="1748"/>
    <lineage>
        <taxon>Bacteria</taxon>
        <taxon>Bacillati</taxon>
        <taxon>Actinomycetota</taxon>
        <taxon>Actinomycetes</taxon>
        <taxon>Propionibacteriales</taxon>
        <taxon>Propionibacteriaceae</taxon>
        <taxon>Acidipropionibacterium</taxon>
    </lineage>
</organism>
<dbReference type="Proteomes" id="UP000075221">
    <property type="component" value="Chromosome"/>
</dbReference>
<evidence type="ECO:0000256" key="5">
    <source>
        <dbReference type="ARBA" id="ARBA00023316"/>
    </source>
</evidence>
<reference evidence="11 13" key="2">
    <citation type="submission" date="2016-02" db="EMBL/GenBank/DDBJ databases">
        <title>Complete Genome Sequence of Propionibacterium acidipropionici ATCC 55737.</title>
        <authorList>
            <person name="Luna Flores C.H."/>
            <person name="Nielsen L.K."/>
            <person name="Marcellin E."/>
        </authorList>
    </citation>
    <scope>NUCLEOTIDE SEQUENCE [LARGE SCALE GENOMIC DNA]</scope>
    <source>
        <strain evidence="11 13">ATCC 55737</strain>
    </source>
</reference>
<dbReference type="PROSITE" id="PS51257">
    <property type="entry name" value="PROKAR_LIPOPROTEIN"/>
    <property type="match status" value="1"/>
</dbReference>
<dbReference type="PROSITE" id="PS51781">
    <property type="entry name" value="SH3B"/>
    <property type="match status" value="2"/>
</dbReference>
<evidence type="ECO:0000313" key="14">
    <source>
        <dbReference type="Proteomes" id="UP000178666"/>
    </source>
</evidence>
<evidence type="ECO:0000259" key="10">
    <source>
        <dbReference type="PROSITE" id="PS52029"/>
    </source>
</evidence>
<keyword evidence="4 6" id="KW-0573">Peptidoglycan synthesis</keyword>
<accession>A0AAC8YEX9</accession>
<evidence type="ECO:0000313" key="13">
    <source>
        <dbReference type="Proteomes" id="UP000075221"/>
    </source>
</evidence>
<dbReference type="AlphaFoldDB" id="A0AAC8YEX9"/>